<evidence type="ECO:0000313" key="2">
    <source>
        <dbReference type="Proteomes" id="UP000601108"/>
    </source>
</evidence>
<comment type="caution">
    <text evidence="1">The sequence shown here is derived from an EMBL/GenBank/DDBJ whole genome shotgun (WGS) entry which is preliminary data.</text>
</comment>
<dbReference type="EMBL" id="BMWS01000005">
    <property type="protein sequence ID" value="GGX10426.1"/>
    <property type="molecule type" value="Genomic_DNA"/>
</dbReference>
<gene>
    <name evidence="1" type="ORF">GCM10007384_10190</name>
</gene>
<evidence type="ECO:0008006" key="3">
    <source>
        <dbReference type="Google" id="ProtNLM"/>
    </source>
</evidence>
<dbReference type="Proteomes" id="UP000601108">
    <property type="component" value="Unassembled WGS sequence"/>
</dbReference>
<dbReference type="AlphaFoldDB" id="A0A918N3D0"/>
<name>A0A918N3D0_9FLAO</name>
<organism evidence="1 2">
    <name type="scientific">Aquimarina muelleri</name>
    <dbReference type="NCBI Taxonomy" id="279356"/>
    <lineage>
        <taxon>Bacteria</taxon>
        <taxon>Pseudomonadati</taxon>
        <taxon>Bacteroidota</taxon>
        <taxon>Flavobacteriia</taxon>
        <taxon>Flavobacteriales</taxon>
        <taxon>Flavobacteriaceae</taxon>
        <taxon>Aquimarina</taxon>
    </lineage>
</organism>
<reference evidence="1 2" key="1">
    <citation type="journal article" date="2014" name="Int. J. Syst. Evol. Microbiol.">
        <title>Complete genome sequence of Corynebacterium casei LMG S-19264T (=DSM 44701T), isolated from a smear-ripened cheese.</title>
        <authorList>
            <consortium name="US DOE Joint Genome Institute (JGI-PGF)"/>
            <person name="Walter F."/>
            <person name="Albersmeier A."/>
            <person name="Kalinowski J."/>
            <person name="Ruckert C."/>
        </authorList>
    </citation>
    <scope>NUCLEOTIDE SEQUENCE [LARGE SCALE GENOMIC DNA]</scope>
    <source>
        <strain evidence="1 2">KCTC 12285</strain>
    </source>
</reference>
<evidence type="ECO:0000313" key="1">
    <source>
        <dbReference type="EMBL" id="GGX10426.1"/>
    </source>
</evidence>
<proteinExistence type="predicted"/>
<sequence>MSVLKTVVVKNNLKTYIMKNYISNLGKILTKTQQKQISGGKPVNCYQHAICPPIDEPDSCIIYGGVCYQL</sequence>
<keyword evidence="2" id="KW-1185">Reference proteome</keyword>
<protein>
    <recommendedName>
        <fullName evidence="3">Bacteriocin-type signal sequence-containing protein</fullName>
    </recommendedName>
</protein>
<accession>A0A918N3D0</accession>